<dbReference type="EMBL" id="BAAAYN010000017">
    <property type="protein sequence ID" value="GAA3387098.1"/>
    <property type="molecule type" value="Genomic_DNA"/>
</dbReference>
<accession>A0ABP6SXA5</accession>
<gene>
    <name evidence="2 3" type="primary">mtnA</name>
    <name evidence="3" type="ORF">GCM10020369_28340</name>
</gene>
<feature type="binding site" evidence="2">
    <location>
        <begin position="256"/>
        <end position="257"/>
    </location>
    <ligand>
        <name>substrate</name>
    </ligand>
</feature>
<dbReference type="InterPro" id="IPR000649">
    <property type="entry name" value="IF-2B-related"/>
</dbReference>
<evidence type="ECO:0000313" key="4">
    <source>
        <dbReference type="Proteomes" id="UP001501676"/>
    </source>
</evidence>
<reference evidence="4" key="1">
    <citation type="journal article" date="2019" name="Int. J. Syst. Evol. Microbiol.">
        <title>The Global Catalogue of Microorganisms (GCM) 10K type strain sequencing project: providing services to taxonomists for standard genome sequencing and annotation.</title>
        <authorList>
            <consortium name="The Broad Institute Genomics Platform"/>
            <consortium name="The Broad Institute Genome Sequencing Center for Infectious Disease"/>
            <person name="Wu L."/>
            <person name="Ma J."/>
        </authorList>
    </citation>
    <scope>NUCLEOTIDE SEQUENCE [LARGE SCALE GENOMIC DNA]</scope>
    <source>
        <strain evidence="4">JCM 9458</strain>
    </source>
</reference>
<feature type="binding site" evidence="2">
    <location>
        <begin position="65"/>
        <end position="67"/>
    </location>
    <ligand>
        <name>substrate</name>
    </ligand>
</feature>
<dbReference type="Pfam" id="PF01008">
    <property type="entry name" value="IF-2B"/>
    <property type="match status" value="1"/>
</dbReference>
<proteinExistence type="inferred from homology"/>
<dbReference type="Proteomes" id="UP001501676">
    <property type="component" value="Unassembled WGS sequence"/>
</dbReference>
<feature type="site" description="Transition state stabilizer" evidence="2">
    <location>
        <position position="166"/>
    </location>
</feature>
<evidence type="ECO:0000313" key="3">
    <source>
        <dbReference type="EMBL" id="GAA3387098.1"/>
    </source>
</evidence>
<dbReference type="NCBIfam" id="NF004326">
    <property type="entry name" value="PRK05720.1"/>
    <property type="match status" value="1"/>
</dbReference>
<dbReference type="Gene3D" id="1.20.120.420">
    <property type="entry name" value="translation initiation factor eif-2b, domain 1"/>
    <property type="match status" value="1"/>
</dbReference>
<name>A0ABP6SXA5_9ACTN</name>
<sequence>MPGTVVDAPGAGALSGHQRTVDWVEHPDHPAVELIDQTALPDVERLLRLETVEAVVDAIQRLAVRGAPAIGVAGGLGVALAVRTVPDPADLDAAILALRNARPTAVNLARAVDRVAGVVAAGADAALAEALAIRDEEIASSDSMAAYGIDLIGALCGPAPRLLTHCNTGGLATVTGGTALGVVFALHRAGRLGGVVASETRPLLQGARLTTWELARAGVPFRLAVDGAGPYLIARGEIDAVIIGADRICANGDVVNKIGSYAHALGAARAGVPFVVVAPESTVDPATATGADVEIEDRSDAEVVGFGAVRSAPAGVVTANPAFDVTPADLVTAVVTDRRVVRFAAGETWDDVPLGPLRSLL</sequence>
<dbReference type="SUPFAM" id="SSF100950">
    <property type="entry name" value="NagB/RpiA/CoA transferase-like"/>
    <property type="match status" value="1"/>
</dbReference>
<dbReference type="PANTHER" id="PTHR43475">
    <property type="entry name" value="METHYLTHIORIBOSE-1-PHOSPHATE ISOMERASE"/>
    <property type="match status" value="1"/>
</dbReference>
<dbReference type="PANTHER" id="PTHR43475:SF1">
    <property type="entry name" value="METHYLTHIORIBOSE-1-PHOSPHATE ISOMERASE"/>
    <property type="match status" value="1"/>
</dbReference>
<dbReference type="Gene3D" id="3.40.50.10470">
    <property type="entry name" value="Translation initiation factor eif-2b, domain 2"/>
    <property type="match status" value="1"/>
</dbReference>
<dbReference type="InterPro" id="IPR042529">
    <property type="entry name" value="IF_2B-like_C"/>
</dbReference>
<dbReference type="NCBIfam" id="TIGR00512">
    <property type="entry name" value="salvage_mtnA"/>
    <property type="match status" value="1"/>
</dbReference>
<comment type="pathway">
    <text evidence="2">Amino-acid biosynthesis; L-methionine biosynthesis via salvage pathway; L-methionine from S-methyl-5-thio-alpha-D-ribose 1-phosphate: step 1/6.</text>
</comment>
<keyword evidence="1 2" id="KW-0413">Isomerase</keyword>
<feature type="binding site" evidence="2">
    <location>
        <position position="205"/>
    </location>
    <ligand>
        <name>substrate</name>
    </ligand>
</feature>
<keyword evidence="2" id="KW-0486">Methionine biosynthesis</keyword>
<feature type="active site" description="Proton donor" evidence="2">
    <location>
        <position position="246"/>
    </location>
</feature>
<keyword evidence="4" id="KW-1185">Reference proteome</keyword>
<evidence type="ECO:0000256" key="1">
    <source>
        <dbReference type="ARBA" id="ARBA00023235"/>
    </source>
</evidence>
<dbReference type="NCBIfam" id="TIGR00524">
    <property type="entry name" value="eIF-2B_rel"/>
    <property type="match status" value="1"/>
</dbReference>
<evidence type="ECO:0000256" key="2">
    <source>
        <dbReference type="HAMAP-Rule" id="MF_01678"/>
    </source>
</evidence>
<comment type="caution">
    <text evidence="3">The sequence shown here is derived from an EMBL/GenBank/DDBJ whole genome shotgun (WGS) entry which is preliminary data.</text>
</comment>
<comment type="similarity">
    <text evidence="2">Belongs to the EIF-2B alpha/beta/delta subunits family. MtnA subfamily.</text>
</comment>
<dbReference type="EC" id="5.3.1.23" evidence="2"/>
<comment type="function">
    <text evidence="2">Catalyzes the interconversion of methylthioribose-1-phosphate (MTR-1-P) into methylthioribulose-1-phosphate (MTRu-1-P).</text>
</comment>
<protein>
    <recommendedName>
        <fullName evidence="2">Methylthioribose-1-phosphate isomerase</fullName>
        <shortName evidence="2">M1Pi</shortName>
        <shortName evidence="2">MTR-1-P isomerase</shortName>
        <ecNumber evidence="2">5.3.1.23</ecNumber>
    </recommendedName>
    <alternativeName>
        <fullName evidence="2">S-methyl-5-thioribose-1-phosphate isomerase</fullName>
    </alternativeName>
</protein>
<keyword evidence="2" id="KW-0028">Amino-acid biosynthesis</keyword>
<dbReference type="HAMAP" id="MF_01678">
    <property type="entry name" value="Salvage_MtnA"/>
    <property type="match status" value="1"/>
</dbReference>
<dbReference type="InterPro" id="IPR027363">
    <property type="entry name" value="M1Pi_N"/>
</dbReference>
<dbReference type="InterPro" id="IPR037171">
    <property type="entry name" value="NagB/RpiA_transferase-like"/>
</dbReference>
<dbReference type="GO" id="GO:0016853">
    <property type="term" value="F:isomerase activity"/>
    <property type="evidence" value="ECO:0007669"/>
    <property type="project" value="UniProtKB-KW"/>
</dbReference>
<dbReference type="RefSeq" id="WP_376981778.1">
    <property type="nucleotide sequence ID" value="NZ_JBHMDE010000077.1"/>
</dbReference>
<comment type="catalytic activity">
    <reaction evidence="2">
        <text>5-(methylsulfanyl)-alpha-D-ribose 1-phosphate = 5-(methylsulfanyl)-D-ribulose 1-phosphate</text>
        <dbReference type="Rhea" id="RHEA:19989"/>
        <dbReference type="ChEBI" id="CHEBI:58533"/>
        <dbReference type="ChEBI" id="CHEBI:58548"/>
        <dbReference type="EC" id="5.3.1.23"/>
    </reaction>
</comment>
<dbReference type="InterPro" id="IPR011559">
    <property type="entry name" value="Initiation_fac_2B_a/b/d"/>
</dbReference>
<dbReference type="InterPro" id="IPR005251">
    <property type="entry name" value="IF-M1Pi"/>
</dbReference>
<organism evidence="3 4">
    <name type="scientific">Cryptosporangium minutisporangium</name>
    <dbReference type="NCBI Taxonomy" id="113569"/>
    <lineage>
        <taxon>Bacteria</taxon>
        <taxon>Bacillati</taxon>
        <taxon>Actinomycetota</taxon>
        <taxon>Actinomycetes</taxon>
        <taxon>Cryptosporangiales</taxon>
        <taxon>Cryptosporangiaceae</taxon>
        <taxon>Cryptosporangium</taxon>
    </lineage>
</organism>
<feature type="binding site" evidence="2">
    <location>
        <position position="102"/>
    </location>
    <ligand>
        <name>substrate</name>
    </ligand>
</feature>